<protein>
    <submittedName>
        <fullName evidence="4">Putative oxidoreductase</fullName>
    </submittedName>
</protein>
<dbReference type="PRINTS" id="PR00081">
    <property type="entry name" value="GDHRDH"/>
</dbReference>
<evidence type="ECO:0000313" key="5">
    <source>
        <dbReference type="Proteomes" id="UP000469558"/>
    </source>
</evidence>
<dbReference type="GO" id="GO:0016491">
    <property type="term" value="F:oxidoreductase activity"/>
    <property type="evidence" value="ECO:0007669"/>
    <property type="project" value="UniProtKB-KW"/>
</dbReference>
<dbReference type="PANTHER" id="PTHR24320">
    <property type="entry name" value="RETINOL DEHYDROGENASE"/>
    <property type="match status" value="1"/>
</dbReference>
<dbReference type="Gene3D" id="3.40.50.720">
    <property type="entry name" value="NAD(P)-binding Rossmann-like Domain"/>
    <property type="match status" value="1"/>
</dbReference>
<evidence type="ECO:0000256" key="1">
    <source>
        <dbReference type="ARBA" id="ARBA00006484"/>
    </source>
</evidence>
<gene>
    <name evidence="4" type="ORF">LSUE1_G004712</name>
</gene>
<evidence type="ECO:0000256" key="2">
    <source>
        <dbReference type="ARBA" id="ARBA00022857"/>
    </source>
</evidence>
<keyword evidence="2" id="KW-0521">NADP</keyword>
<keyword evidence="5" id="KW-1185">Reference proteome</keyword>
<dbReference type="InterPro" id="IPR036291">
    <property type="entry name" value="NAD(P)-bd_dom_sf"/>
</dbReference>
<proteinExistence type="inferred from homology"/>
<dbReference type="Proteomes" id="UP000469558">
    <property type="component" value="Unassembled WGS sequence"/>
</dbReference>
<dbReference type="AlphaFoldDB" id="A0A8T9CMS4"/>
<comment type="similarity">
    <text evidence="1">Belongs to the short-chain dehydrogenases/reductases (SDR) family.</text>
</comment>
<name>A0A8T9CMS4_9HELO</name>
<evidence type="ECO:0000256" key="3">
    <source>
        <dbReference type="ARBA" id="ARBA00023002"/>
    </source>
</evidence>
<reference evidence="4 5" key="1">
    <citation type="submission" date="2018-05" db="EMBL/GenBank/DDBJ databases">
        <title>Genome sequencing and assembly of the regulated plant pathogen Lachnellula willkommii and related sister species for the development of diagnostic species identification markers.</title>
        <authorList>
            <person name="Giroux E."/>
            <person name="Bilodeau G."/>
        </authorList>
    </citation>
    <scope>NUCLEOTIDE SEQUENCE [LARGE SCALE GENOMIC DNA]</scope>
    <source>
        <strain evidence="4 5">CBS 268.59</strain>
    </source>
</reference>
<organism evidence="4 5">
    <name type="scientific">Lachnellula suecica</name>
    <dbReference type="NCBI Taxonomy" id="602035"/>
    <lineage>
        <taxon>Eukaryota</taxon>
        <taxon>Fungi</taxon>
        <taxon>Dikarya</taxon>
        <taxon>Ascomycota</taxon>
        <taxon>Pezizomycotina</taxon>
        <taxon>Leotiomycetes</taxon>
        <taxon>Helotiales</taxon>
        <taxon>Lachnaceae</taxon>
        <taxon>Lachnellula</taxon>
    </lineage>
</organism>
<dbReference type="InterPro" id="IPR002347">
    <property type="entry name" value="SDR_fam"/>
</dbReference>
<sequence>MGPQWSQLFPPTAEFTEKNVPDQTGKVFIVTGSSSGVGKELAQILYSHNAKVYIAARSIDKATKAIESIKSNFPNSKGQLVFLKLDLNDLTTVKASAEEFLSKEEKLDVLWNNAGVMTPPQGSKTKQGYELQIGTNNVAPFLFTKLLTPILAKTAKTAPTGTVRVVWTSSSAAENFAPKGGVVMDNLDYKTDKAAWHKYGVSKAGNVFHCTEYAKRRMELTLNPGNLKSGLQRHVPFVARTLMNTILYTPIHGAYTELFGGLSPEVTPAMTGAWIQPWGRFVPLKADLVESSKSKADGGTGVAAQFWDWSEEQVKPYL</sequence>
<dbReference type="SUPFAM" id="SSF51735">
    <property type="entry name" value="NAD(P)-binding Rossmann-fold domains"/>
    <property type="match status" value="1"/>
</dbReference>
<dbReference type="EMBL" id="QGMK01000131">
    <property type="protein sequence ID" value="TVY83993.1"/>
    <property type="molecule type" value="Genomic_DNA"/>
</dbReference>
<dbReference type="OrthoDB" id="191139at2759"/>
<evidence type="ECO:0000313" key="4">
    <source>
        <dbReference type="EMBL" id="TVY83993.1"/>
    </source>
</evidence>
<dbReference type="Pfam" id="PF00106">
    <property type="entry name" value="adh_short"/>
    <property type="match status" value="1"/>
</dbReference>
<dbReference type="PANTHER" id="PTHR24320:SF236">
    <property type="entry name" value="SHORT-CHAIN DEHYDROGENASE-RELATED"/>
    <property type="match status" value="1"/>
</dbReference>
<comment type="caution">
    <text evidence="4">The sequence shown here is derived from an EMBL/GenBank/DDBJ whole genome shotgun (WGS) entry which is preliminary data.</text>
</comment>
<keyword evidence="3" id="KW-0560">Oxidoreductase</keyword>
<accession>A0A8T9CMS4</accession>